<keyword evidence="1" id="KW-0732">Signal</keyword>
<keyword evidence="3" id="KW-1185">Reference proteome</keyword>
<comment type="caution">
    <text evidence="2">The sequence shown here is derived from an EMBL/GenBank/DDBJ whole genome shotgun (WGS) entry which is preliminary data.</text>
</comment>
<evidence type="ECO:0000313" key="3">
    <source>
        <dbReference type="Proteomes" id="UP001606134"/>
    </source>
</evidence>
<dbReference type="InterPro" id="IPR013424">
    <property type="entry name" value="Ice-binding_C"/>
</dbReference>
<sequence>MKKHLLALALLATLSALPLAAQAADLSFSGQAVNHNDKIVIDFQVAAGSTVSLWTDSWQSGLNFDPQLYVARGGVIVDHNDDNEIASLASAGAGYYDAGLQFTATAPGGYRLVLSAASNDARGTTLAQGFAYDGSTPIKLADWNQPSYDVNANDQKGGFWRVNLSGVETATVVPEPGRISLMLAGLLSIALVVRKRQGKR</sequence>
<name>A0ABW7HJU5_9BURK</name>
<dbReference type="NCBIfam" id="TIGR02595">
    <property type="entry name" value="PEP_CTERM"/>
    <property type="match status" value="1"/>
</dbReference>
<reference evidence="2 3" key="1">
    <citation type="submission" date="2024-08" db="EMBL/GenBank/DDBJ databases">
        <authorList>
            <person name="Lu H."/>
        </authorList>
    </citation>
    <scope>NUCLEOTIDE SEQUENCE [LARGE SCALE GENOMIC DNA]</scope>
    <source>
        <strain evidence="2 3">BYS78W</strain>
    </source>
</reference>
<organism evidence="2 3">
    <name type="scientific">Pelomonas candidula</name>
    <dbReference type="NCBI Taxonomy" id="3299025"/>
    <lineage>
        <taxon>Bacteria</taxon>
        <taxon>Pseudomonadati</taxon>
        <taxon>Pseudomonadota</taxon>
        <taxon>Betaproteobacteria</taxon>
        <taxon>Burkholderiales</taxon>
        <taxon>Sphaerotilaceae</taxon>
        <taxon>Roseateles</taxon>
    </lineage>
</organism>
<feature type="chain" id="PRO_5046088228" evidence="1">
    <location>
        <begin position="24"/>
        <end position="200"/>
    </location>
</feature>
<proteinExistence type="predicted"/>
<feature type="signal peptide" evidence="1">
    <location>
        <begin position="1"/>
        <end position="23"/>
    </location>
</feature>
<dbReference type="Proteomes" id="UP001606134">
    <property type="component" value="Unassembled WGS sequence"/>
</dbReference>
<gene>
    <name evidence="2" type="ORF">ACG04R_26150</name>
</gene>
<protein>
    <submittedName>
        <fullName evidence="2">DVUA0089 family protein</fullName>
    </submittedName>
</protein>
<dbReference type="RefSeq" id="WP_394416994.1">
    <property type="nucleotide sequence ID" value="NZ_JBIGIC010000019.1"/>
</dbReference>
<evidence type="ECO:0000256" key="1">
    <source>
        <dbReference type="SAM" id="SignalP"/>
    </source>
</evidence>
<accession>A0ABW7HJU5</accession>
<evidence type="ECO:0000313" key="2">
    <source>
        <dbReference type="EMBL" id="MFG6490181.1"/>
    </source>
</evidence>
<dbReference type="EMBL" id="JBIGIC010000019">
    <property type="protein sequence ID" value="MFG6490181.1"/>
    <property type="molecule type" value="Genomic_DNA"/>
</dbReference>
<dbReference type="NCBIfam" id="NF038127">
    <property type="entry name" value="FDP_fam"/>
    <property type="match status" value="1"/>
</dbReference>